<feature type="non-terminal residue" evidence="7">
    <location>
        <position position="1"/>
    </location>
</feature>
<dbReference type="SMART" id="SM00355">
    <property type="entry name" value="ZnF_C2H2"/>
    <property type="match status" value="1"/>
</dbReference>
<dbReference type="PANTHER" id="PTHR23234">
    <property type="entry name" value="ZNF44 PROTEIN"/>
    <property type="match status" value="1"/>
</dbReference>
<evidence type="ECO:0000256" key="5">
    <source>
        <dbReference type="PROSITE-ProRule" id="PRU00042"/>
    </source>
</evidence>
<sequence length="119" mass="13043">SRIPVLSAGNVSQRNQNLLYIKDLTQGEKPYSSVECGKCFPKEIRTCYPSKISHGGKSRIPVLSAGNVSQRNQNLLSIKDLTQGGKPYSCVECGKCFTKKSELVIHQRSHTGGKAVFLC</sequence>
<dbReference type="Gene3D" id="3.30.160.60">
    <property type="entry name" value="Classic Zinc Finger"/>
    <property type="match status" value="1"/>
</dbReference>
<evidence type="ECO:0000256" key="4">
    <source>
        <dbReference type="ARBA" id="ARBA00022833"/>
    </source>
</evidence>
<dbReference type="PROSITE" id="PS00028">
    <property type="entry name" value="ZINC_FINGER_C2H2_1"/>
    <property type="match status" value="1"/>
</dbReference>
<keyword evidence="4" id="KW-0862">Zinc</keyword>
<protein>
    <recommendedName>
        <fullName evidence="6">C2H2-type domain-containing protein</fullName>
    </recommendedName>
</protein>
<keyword evidence="2" id="KW-0677">Repeat</keyword>
<dbReference type="PANTHER" id="PTHR23234:SF10">
    <property type="entry name" value="RIKEN CDNA 6720489N17 GENE-RELATED"/>
    <property type="match status" value="1"/>
</dbReference>
<dbReference type="InterPro" id="IPR013087">
    <property type="entry name" value="Znf_C2H2_type"/>
</dbReference>
<evidence type="ECO:0000313" key="8">
    <source>
        <dbReference type="Proteomes" id="UP001162483"/>
    </source>
</evidence>
<dbReference type="EMBL" id="CATNWA010015885">
    <property type="protein sequence ID" value="CAI9587780.1"/>
    <property type="molecule type" value="Genomic_DNA"/>
</dbReference>
<dbReference type="Proteomes" id="UP001162483">
    <property type="component" value="Unassembled WGS sequence"/>
</dbReference>
<keyword evidence="8" id="KW-1185">Reference proteome</keyword>
<dbReference type="Pfam" id="PF00096">
    <property type="entry name" value="zf-C2H2"/>
    <property type="match status" value="1"/>
</dbReference>
<gene>
    <name evidence="7" type="ORF">SPARVUS_LOCUS10622893</name>
</gene>
<keyword evidence="1" id="KW-0479">Metal-binding</keyword>
<evidence type="ECO:0000256" key="3">
    <source>
        <dbReference type="ARBA" id="ARBA00022771"/>
    </source>
</evidence>
<keyword evidence="3 5" id="KW-0863">Zinc-finger</keyword>
<reference evidence="7" key="1">
    <citation type="submission" date="2023-05" db="EMBL/GenBank/DDBJ databases">
        <authorList>
            <person name="Stuckert A."/>
        </authorList>
    </citation>
    <scope>NUCLEOTIDE SEQUENCE</scope>
</reference>
<dbReference type="PROSITE" id="PS50157">
    <property type="entry name" value="ZINC_FINGER_C2H2_2"/>
    <property type="match status" value="1"/>
</dbReference>
<dbReference type="InterPro" id="IPR050758">
    <property type="entry name" value="Znf_C2H2-type"/>
</dbReference>
<evidence type="ECO:0000256" key="1">
    <source>
        <dbReference type="ARBA" id="ARBA00022723"/>
    </source>
</evidence>
<accession>A0ABN9ESG9</accession>
<feature type="domain" description="C2H2-type" evidence="6">
    <location>
        <begin position="88"/>
        <end position="115"/>
    </location>
</feature>
<organism evidence="7 8">
    <name type="scientific">Staurois parvus</name>
    <dbReference type="NCBI Taxonomy" id="386267"/>
    <lineage>
        <taxon>Eukaryota</taxon>
        <taxon>Metazoa</taxon>
        <taxon>Chordata</taxon>
        <taxon>Craniata</taxon>
        <taxon>Vertebrata</taxon>
        <taxon>Euteleostomi</taxon>
        <taxon>Amphibia</taxon>
        <taxon>Batrachia</taxon>
        <taxon>Anura</taxon>
        <taxon>Neobatrachia</taxon>
        <taxon>Ranoidea</taxon>
        <taxon>Ranidae</taxon>
        <taxon>Staurois</taxon>
    </lineage>
</organism>
<evidence type="ECO:0000313" key="7">
    <source>
        <dbReference type="EMBL" id="CAI9587780.1"/>
    </source>
</evidence>
<dbReference type="SUPFAM" id="SSF57667">
    <property type="entry name" value="beta-beta-alpha zinc fingers"/>
    <property type="match status" value="1"/>
</dbReference>
<proteinExistence type="predicted"/>
<evidence type="ECO:0000259" key="6">
    <source>
        <dbReference type="PROSITE" id="PS50157"/>
    </source>
</evidence>
<evidence type="ECO:0000256" key="2">
    <source>
        <dbReference type="ARBA" id="ARBA00022737"/>
    </source>
</evidence>
<comment type="caution">
    <text evidence="7">The sequence shown here is derived from an EMBL/GenBank/DDBJ whole genome shotgun (WGS) entry which is preliminary data.</text>
</comment>
<dbReference type="InterPro" id="IPR036236">
    <property type="entry name" value="Znf_C2H2_sf"/>
</dbReference>
<name>A0ABN9ESG9_9NEOB</name>